<dbReference type="Pfam" id="PF00271">
    <property type="entry name" value="Helicase_C"/>
    <property type="match status" value="1"/>
</dbReference>
<evidence type="ECO:0000256" key="4">
    <source>
        <dbReference type="ARBA" id="ARBA00022517"/>
    </source>
</evidence>
<dbReference type="PANTHER" id="PTHR47958">
    <property type="entry name" value="ATP-DEPENDENT RNA HELICASE DBP3"/>
    <property type="match status" value="1"/>
</dbReference>
<dbReference type="EMBL" id="JH993846">
    <property type="protein sequence ID" value="ELQ76452.1"/>
    <property type="molecule type" value="Genomic_DNA"/>
</dbReference>
<keyword evidence="6 13" id="KW-0547">Nucleotide-binding</keyword>
<keyword evidence="4" id="KW-0690">Ribosome biogenesis</keyword>
<evidence type="ECO:0000256" key="1">
    <source>
        <dbReference type="ARBA" id="ARBA00004604"/>
    </source>
</evidence>
<dbReference type="CDD" id="cd00268">
    <property type="entry name" value="DEADc"/>
    <property type="match status" value="1"/>
</dbReference>
<dbReference type="PROSITE" id="PS51192">
    <property type="entry name" value="HELICASE_ATP_BIND_1"/>
    <property type="match status" value="1"/>
</dbReference>
<dbReference type="GO" id="GO:0003724">
    <property type="term" value="F:RNA helicase activity"/>
    <property type="evidence" value="ECO:0007669"/>
    <property type="project" value="UniProtKB-EC"/>
</dbReference>
<evidence type="ECO:0000256" key="3">
    <source>
        <dbReference type="ARBA" id="ARBA00012552"/>
    </source>
</evidence>
<dbReference type="GO" id="GO:0003676">
    <property type="term" value="F:nucleic acid binding"/>
    <property type="evidence" value="ECO:0007669"/>
    <property type="project" value="InterPro"/>
</dbReference>
<dbReference type="InterPro" id="IPR011545">
    <property type="entry name" value="DEAD/DEAH_box_helicase_dom"/>
</dbReference>
<name>L7K057_TRAHO</name>
<dbReference type="GO" id="GO:0016787">
    <property type="term" value="F:hydrolase activity"/>
    <property type="evidence" value="ECO:0007669"/>
    <property type="project" value="UniProtKB-KW"/>
</dbReference>
<evidence type="ECO:0000259" key="15">
    <source>
        <dbReference type="PROSITE" id="PS51194"/>
    </source>
</evidence>
<reference evidence="17 18" key="1">
    <citation type="journal article" date="2012" name="PLoS Pathog.">
        <title>The genome of the obligate intracellular parasite Trachipleistophora hominis: new insights into microsporidian genome dynamics and reductive evolution.</title>
        <authorList>
            <person name="Heinz E."/>
            <person name="Williams T.A."/>
            <person name="Nakjang S."/>
            <person name="Noel C.J."/>
            <person name="Swan D.C."/>
            <person name="Goldberg A.V."/>
            <person name="Harris S.R."/>
            <person name="Weinmaier T."/>
            <person name="Markert S."/>
            <person name="Becher D."/>
            <person name="Bernhardt J."/>
            <person name="Dagan T."/>
            <person name="Hacker C."/>
            <person name="Lucocq J.M."/>
            <person name="Schweder T."/>
            <person name="Rattei T."/>
            <person name="Hall N."/>
            <person name="Hirt R.P."/>
            <person name="Embley T.M."/>
        </authorList>
    </citation>
    <scope>NUCLEOTIDE SEQUENCE [LARGE SCALE GENOMIC DNA]</scope>
</reference>
<protein>
    <recommendedName>
        <fullName evidence="3">RNA helicase</fullName>
        <ecNumber evidence="3">3.6.4.13</ecNumber>
    </recommendedName>
</protein>
<evidence type="ECO:0000256" key="10">
    <source>
        <dbReference type="ARBA" id="ARBA00023242"/>
    </source>
</evidence>
<dbReference type="OrthoDB" id="10265785at2759"/>
<dbReference type="CDD" id="cd18787">
    <property type="entry name" value="SF2_C_DEAD"/>
    <property type="match status" value="1"/>
</dbReference>
<dbReference type="InterPro" id="IPR014014">
    <property type="entry name" value="RNA_helicase_DEAD_Q_motif"/>
</dbReference>
<dbReference type="SMART" id="SM00487">
    <property type="entry name" value="DEXDc"/>
    <property type="match status" value="1"/>
</dbReference>
<comment type="function">
    <text evidence="11">ATP-dependent RNA helicase required for 60S ribosomal subunit synthesis. Involved in efficient pre-rRNA processing, predominantly at site A3, which is necessary for the normal formation of 25S and 5.8S rRNAs.</text>
</comment>
<dbReference type="InterPro" id="IPR000629">
    <property type="entry name" value="RNA-helicase_DEAD-box_CS"/>
</dbReference>
<dbReference type="InParanoid" id="L7K057"/>
<dbReference type="HOGENOM" id="CLU_003041_1_3_1"/>
<evidence type="ECO:0000256" key="7">
    <source>
        <dbReference type="ARBA" id="ARBA00022801"/>
    </source>
</evidence>
<evidence type="ECO:0000256" key="9">
    <source>
        <dbReference type="ARBA" id="ARBA00022840"/>
    </source>
</evidence>
<dbReference type="InterPro" id="IPR027417">
    <property type="entry name" value="P-loop_NTPase"/>
</dbReference>
<feature type="short sequence motif" description="Q motif" evidence="12">
    <location>
        <begin position="92"/>
        <end position="120"/>
    </location>
</feature>
<keyword evidence="8 13" id="KW-0347">Helicase</keyword>
<keyword evidence="7 13" id="KW-0378">Hydrolase</keyword>
<dbReference type="GO" id="GO:0005524">
    <property type="term" value="F:ATP binding"/>
    <property type="evidence" value="ECO:0007669"/>
    <property type="project" value="UniProtKB-KW"/>
</dbReference>
<evidence type="ECO:0000313" key="18">
    <source>
        <dbReference type="Proteomes" id="UP000011185"/>
    </source>
</evidence>
<comment type="subcellular location">
    <subcellularLocation>
        <location evidence="1">Nucleus</location>
        <location evidence="1">Nucleolus</location>
    </subcellularLocation>
</comment>
<dbReference type="EC" id="3.6.4.13" evidence="3"/>
<feature type="domain" description="DEAD-box RNA helicase Q" evidence="16">
    <location>
        <begin position="92"/>
        <end position="120"/>
    </location>
</feature>
<evidence type="ECO:0000256" key="13">
    <source>
        <dbReference type="RuleBase" id="RU000492"/>
    </source>
</evidence>
<evidence type="ECO:0000313" key="17">
    <source>
        <dbReference type="EMBL" id="ELQ76452.1"/>
    </source>
</evidence>
<dbReference type="SMART" id="SM00490">
    <property type="entry name" value="HELICc"/>
    <property type="match status" value="1"/>
</dbReference>
<evidence type="ECO:0000256" key="6">
    <source>
        <dbReference type="ARBA" id="ARBA00022741"/>
    </source>
</evidence>
<keyword evidence="18" id="KW-1185">Reference proteome</keyword>
<organism evidence="17 18">
    <name type="scientific">Trachipleistophora hominis</name>
    <name type="common">Microsporidian parasite</name>
    <dbReference type="NCBI Taxonomy" id="72359"/>
    <lineage>
        <taxon>Eukaryota</taxon>
        <taxon>Fungi</taxon>
        <taxon>Fungi incertae sedis</taxon>
        <taxon>Microsporidia</taxon>
        <taxon>Pleistophoridae</taxon>
        <taxon>Trachipleistophora</taxon>
    </lineage>
</organism>
<dbReference type="Gene3D" id="3.40.50.300">
    <property type="entry name" value="P-loop containing nucleotide triphosphate hydrolases"/>
    <property type="match status" value="2"/>
</dbReference>
<keyword evidence="5" id="KW-0698">rRNA processing</keyword>
<evidence type="ECO:0000256" key="5">
    <source>
        <dbReference type="ARBA" id="ARBA00022552"/>
    </source>
</evidence>
<dbReference type="Proteomes" id="UP000011185">
    <property type="component" value="Unassembled WGS sequence"/>
</dbReference>
<keyword evidence="9 13" id="KW-0067">ATP-binding</keyword>
<dbReference type="STRING" id="72359.L7K057"/>
<evidence type="ECO:0000259" key="16">
    <source>
        <dbReference type="PROSITE" id="PS51195"/>
    </source>
</evidence>
<dbReference type="OMA" id="GYIHEYL"/>
<dbReference type="InterPro" id="IPR044742">
    <property type="entry name" value="DEAD/DEAH_RhlB"/>
</dbReference>
<dbReference type="InterPro" id="IPR014001">
    <property type="entry name" value="Helicase_ATP-bd"/>
</dbReference>
<keyword evidence="10" id="KW-0539">Nucleus</keyword>
<comment type="similarity">
    <text evidence="2">Belongs to the DEAD box helicase family. DDX5/DBP2 subfamily.</text>
</comment>
<evidence type="ECO:0000256" key="12">
    <source>
        <dbReference type="PROSITE-ProRule" id="PRU00552"/>
    </source>
</evidence>
<dbReference type="InterPro" id="IPR001650">
    <property type="entry name" value="Helicase_C-like"/>
</dbReference>
<dbReference type="PROSITE" id="PS51195">
    <property type="entry name" value="Q_MOTIF"/>
    <property type="match status" value="1"/>
</dbReference>
<evidence type="ECO:0000259" key="14">
    <source>
        <dbReference type="PROSITE" id="PS51192"/>
    </source>
</evidence>
<evidence type="ECO:0000256" key="11">
    <source>
        <dbReference type="ARBA" id="ARBA00037449"/>
    </source>
</evidence>
<evidence type="ECO:0000256" key="2">
    <source>
        <dbReference type="ARBA" id="ARBA00009334"/>
    </source>
</evidence>
<feature type="domain" description="Helicase C-terminal" evidence="15">
    <location>
        <begin position="305"/>
        <end position="476"/>
    </location>
</feature>
<gene>
    <name evidence="17" type="ORF">THOM_0561</name>
</gene>
<dbReference type="PROSITE" id="PS51194">
    <property type="entry name" value="HELICASE_CTER"/>
    <property type="match status" value="1"/>
</dbReference>
<dbReference type="AlphaFoldDB" id="L7K057"/>
<evidence type="ECO:0000256" key="8">
    <source>
        <dbReference type="ARBA" id="ARBA00022806"/>
    </source>
</evidence>
<proteinExistence type="inferred from homology"/>
<accession>L7K057</accession>
<dbReference type="SUPFAM" id="SSF52540">
    <property type="entry name" value="P-loop containing nucleoside triphosphate hydrolases"/>
    <property type="match status" value="1"/>
</dbReference>
<dbReference type="PROSITE" id="PS00039">
    <property type="entry name" value="DEAD_ATP_HELICASE"/>
    <property type="match status" value="1"/>
</dbReference>
<feature type="domain" description="Helicase ATP-binding" evidence="14">
    <location>
        <begin position="123"/>
        <end position="289"/>
    </location>
</feature>
<dbReference type="VEuPathDB" id="MicrosporidiaDB:THOM_0561"/>
<sequence length="476" mass="54675">MWLCVRRGPLRMKDSFDAFYDEVERRLREEGRIVTEDKHNVQVDNTCNIQNMDHSKFFVRTYSLADVRASRIVNKIILESVCMQRVENFLLKSFADVRLSLCIYNKLREMNINQPTPIQMQMIPLVLGGYNVFGQSMTGTGKTLCFALPLIMMKLEANHSFNGAIILVPTRELCLQIKAFLEHFVSVKSAFGGTVHKTEKARCNVGMSGEIYVATPGKLLQLLEKNNFARECSHLILDEADKMTSPEFVRNIKTIVEKMKRPQFCVLAATCFDSYRLKSFIRIDVNVFIGNKNAANEYVTQIIKLVDDKFAFLKEIVGQNVLIFVNSKDRADELTLKLRNFFKTECRTGSNDTSPYSWKMSAKVESLHAGKEQIDRNKIIEQFNSGSIEILICTSLLSRGIDFKVDCVINYDCPHTIDDYIHRIGRTGRMRYGTPRHGVAYTLLEKTDKTNVLCLYKFWIDSNVRLDENILNLLNE</sequence>
<dbReference type="Pfam" id="PF00270">
    <property type="entry name" value="DEAD"/>
    <property type="match status" value="1"/>
</dbReference>